<sequence length="304" mass="32852">MTSITSTFEASTCAAVLDSTRVLRSWQASLALTFAYRGSKTAVTRASHYGPLRIQRPFYPEGECAHVYLLHPPGGLVVGDSLGISLTAESGSAALITTPSAGKVYSLDGLQHSDVATTQSQRIDVKVAENAHLEWLPQETIIFNGANARLHTKLVAATDSTFTAWDIVCLGRPACNETFTTGSVHQDLEVWVDGVPKLIERNRIEGSDALMQRPWGLNGAGSLGTFVASANPSRDCVDALVASLDEPSSGAASHWGLTQKEDLFVARYVGPSAYECRKGFIRIWQAIRQDMCGRAAVEPRIWNT</sequence>
<evidence type="ECO:0000256" key="4">
    <source>
        <dbReference type="HAMAP-Rule" id="MF_01384"/>
    </source>
</evidence>
<comment type="function">
    <text evidence="4">Required for maturation of urease via the functional incorporation of the urease nickel metallocenter.</text>
</comment>
<dbReference type="PANTHER" id="PTHR33643:SF1">
    <property type="entry name" value="UREASE ACCESSORY PROTEIN D"/>
    <property type="match status" value="1"/>
</dbReference>
<dbReference type="Proteomes" id="UP001273505">
    <property type="component" value="Unassembled WGS sequence"/>
</dbReference>
<protein>
    <recommendedName>
        <fullName evidence="4">Urease accessory protein UreD</fullName>
    </recommendedName>
</protein>
<reference evidence="5 6" key="1">
    <citation type="submission" date="2023-11" db="EMBL/GenBank/DDBJ databases">
        <title>Gilvimarinus fulvus sp. nov., isolated from the surface of Kelp.</title>
        <authorList>
            <person name="Sun Y.Y."/>
            <person name="Gong Y."/>
            <person name="Du Z.J."/>
        </authorList>
    </citation>
    <scope>NUCLEOTIDE SEQUENCE [LARGE SCALE GENOMIC DNA]</scope>
    <source>
        <strain evidence="5 6">SDUM040013</strain>
    </source>
</reference>
<dbReference type="Pfam" id="PF01774">
    <property type="entry name" value="UreD"/>
    <property type="match status" value="1"/>
</dbReference>
<keyword evidence="4" id="KW-0963">Cytoplasm</keyword>
<comment type="similarity">
    <text evidence="1 4">Belongs to the UreD family.</text>
</comment>
<evidence type="ECO:0000313" key="6">
    <source>
        <dbReference type="Proteomes" id="UP001273505"/>
    </source>
</evidence>
<dbReference type="HAMAP" id="MF_01384">
    <property type="entry name" value="UreD"/>
    <property type="match status" value="1"/>
</dbReference>
<evidence type="ECO:0000256" key="1">
    <source>
        <dbReference type="ARBA" id="ARBA00007177"/>
    </source>
</evidence>
<dbReference type="InterPro" id="IPR002669">
    <property type="entry name" value="UreD"/>
</dbReference>
<comment type="subunit">
    <text evidence="4">UreD, UreF and UreG form a complex that acts as a GTP-hydrolysis-dependent molecular chaperone, activating the urease apoprotein by helping to assemble the nickel containing metallocenter of UreC. The UreE protein probably delivers the nickel.</text>
</comment>
<keyword evidence="6" id="KW-1185">Reference proteome</keyword>
<gene>
    <name evidence="4" type="primary">ureD</name>
    <name evidence="5" type="ORF">SCD92_14465</name>
</gene>
<evidence type="ECO:0000313" key="5">
    <source>
        <dbReference type="EMBL" id="MDX6850572.1"/>
    </source>
</evidence>
<keyword evidence="3 4" id="KW-0143">Chaperone</keyword>
<comment type="subcellular location">
    <subcellularLocation>
        <location evidence="4">Cytoplasm</location>
    </subcellularLocation>
</comment>
<keyword evidence="2 4" id="KW-0996">Nickel insertion</keyword>
<accession>A0ABU4S091</accession>
<dbReference type="PANTHER" id="PTHR33643">
    <property type="entry name" value="UREASE ACCESSORY PROTEIN D"/>
    <property type="match status" value="1"/>
</dbReference>
<dbReference type="EMBL" id="JAXAFO010000026">
    <property type="protein sequence ID" value="MDX6850572.1"/>
    <property type="molecule type" value="Genomic_DNA"/>
</dbReference>
<name>A0ABU4S091_9GAMM</name>
<evidence type="ECO:0000256" key="3">
    <source>
        <dbReference type="ARBA" id="ARBA00023186"/>
    </source>
</evidence>
<organism evidence="5 6">
    <name type="scientific">Gilvimarinus gilvus</name>
    <dbReference type="NCBI Taxonomy" id="3058038"/>
    <lineage>
        <taxon>Bacteria</taxon>
        <taxon>Pseudomonadati</taxon>
        <taxon>Pseudomonadota</taxon>
        <taxon>Gammaproteobacteria</taxon>
        <taxon>Cellvibrionales</taxon>
        <taxon>Cellvibrionaceae</taxon>
        <taxon>Gilvimarinus</taxon>
    </lineage>
</organism>
<comment type="caution">
    <text evidence="5">The sequence shown here is derived from an EMBL/GenBank/DDBJ whole genome shotgun (WGS) entry which is preliminary data.</text>
</comment>
<dbReference type="RefSeq" id="WP_302724968.1">
    <property type="nucleotide sequence ID" value="NZ_JAULRU010000836.1"/>
</dbReference>
<evidence type="ECO:0000256" key="2">
    <source>
        <dbReference type="ARBA" id="ARBA00022988"/>
    </source>
</evidence>
<proteinExistence type="inferred from homology"/>